<evidence type="ECO:0000313" key="2">
    <source>
        <dbReference type="Proteomes" id="UP000287033"/>
    </source>
</evidence>
<dbReference type="EMBL" id="BEZZ01082419">
    <property type="protein sequence ID" value="GCC42859.1"/>
    <property type="molecule type" value="Genomic_DNA"/>
</dbReference>
<dbReference type="AlphaFoldDB" id="A0A401TJN0"/>
<name>A0A401TJN0_CHIPU</name>
<dbReference type="Proteomes" id="UP000287033">
    <property type="component" value="Unassembled WGS sequence"/>
</dbReference>
<proteinExistence type="predicted"/>
<protein>
    <submittedName>
        <fullName evidence="1">Uncharacterized protein</fullName>
    </submittedName>
</protein>
<evidence type="ECO:0000313" key="1">
    <source>
        <dbReference type="EMBL" id="GCC42859.1"/>
    </source>
</evidence>
<comment type="caution">
    <text evidence="1">The sequence shown here is derived from an EMBL/GenBank/DDBJ whole genome shotgun (WGS) entry which is preliminary data.</text>
</comment>
<keyword evidence="2" id="KW-1185">Reference proteome</keyword>
<gene>
    <name evidence="1" type="ORF">chiPu_0026553</name>
</gene>
<reference evidence="1 2" key="1">
    <citation type="journal article" date="2018" name="Nat. Ecol. Evol.">
        <title>Shark genomes provide insights into elasmobranch evolution and the origin of vertebrates.</title>
        <authorList>
            <person name="Hara Y"/>
            <person name="Yamaguchi K"/>
            <person name="Onimaru K"/>
            <person name="Kadota M"/>
            <person name="Koyanagi M"/>
            <person name="Keeley SD"/>
            <person name="Tatsumi K"/>
            <person name="Tanaka K"/>
            <person name="Motone F"/>
            <person name="Kageyama Y"/>
            <person name="Nozu R"/>
            <person name="Adachi N"/>
            <person name="Nishimura O"/>
            <person name="Nakagawa R"/>
            <person name="Tanegashima C"/>
            <person name="Kiyatake I"/>
            <person name="Matsumoto R"/>
            <person name="Murakumo K"/>
            <person name="Nishida K"/>
            <person name="Terakita A"/>
            <person name="Kuratani S"/>
            <person name="Sato K"/>
            <person name="Hyodo S Kuraku.S."/>
        </authorList>
    </citation>
    <scope>NUCLEOTIDE SEQUENCE [LARGE SCALE GENOMIC DNA]</scope>
</reference>
<accession>A0A401TJN0</accession>
<organism evidence="1 2">
    <name type="scientific">Chiloscyllium punctatum</name>
    <name type="common">Brownbanded bambooshark</name>
    <name type="synonym">Hemiscyllium punctatum</name>
    <dbReference type="NCBI Taxonomy" id="137246"/>
    <lineage>
        <taxon>Eukaryota</taxon>
        <taxon>Metazoa</taxon>
        <taxon>Chordata</taxon>
        <taxon>Craniata</taxon>
        <taxon>Vertebrata</taxon>
        <taxon>Chondrichthyes</taxon>
        <taxon>Elasmobranchii</taxon>
        <taxon>Galeomorphii</taxon>
        <taxon>Galeoidea</taxon>
        <taxon>Orectolobiformes</taxon>
        <taxon>Hemiscylliidae</taxon>
        <taxon>Chiloscyllium</taxon>
    </lineage>
</organism>
<sequence length="127" mass="13732">MMGQGTLAASDHRIFCRILEHAKSGPIHNLQLLDSSPDPESCSNRPCLQPPFAGSLTGSQNMLGRAHSQPLVTGSQNMLSQGLLTRPISRSLTGSWNMLNQGPFIASDCWIPHRIPNMLCQGLLAAK</sequence>